<name>A0A0C1EPJ2_9BACT</name>
<sequence>MSIVKVIEVISEGKSIDDAVKSAVAEAAKTVEDIKQVNVQHIEGIVKDNKVVNFRVNAKISFVVQH</sequence>
<dbReference type="Proteomes" id="UP000031307">
    <property type="component" value="Unassembled WGS sequence"/>
</dbReference>
<organism evidence="1 2">
    <name type="scientific">Parachlamydia acanthamoebae</name>
    <dbReference type="NCBI Taxonomy" id="83552"/>
    <lineage>
        <taxon>Bacteria</taxon>
        <taxon>Pseudomonadati</taxon>
        <taxon>Chlamydiota</taxon>
        <taxon>Chlamydiia</taxon>
        <taxon>Parachlamydiales</taxon>
        <taxon>Parachlamydiaceae</taxon>
        <taxon>Parachlamydia</taxon>
    </lineage>
</organism>
<evidence type="ECO:0000313" key="2">
    <source>
        <dbReference type="Proteomes" id="UP000031307"/>
    </source>
</evidence>
<protein>
    <recommendedName>
        <fullName evidence="3">Dodecin</fullName>
    </recommendedName>
</protein>
<dbReference type="PANTHER" id="PTHR39324:SF1">
    <property type="entry name" value="CALCIUM DODECIN"/>
    <property type="match status" value="1"/>
</dbReference>
<dbReference type="RefSeq" id="WP_006341796.1">
    <property type="nucleotide sequence ID" value="NZ_BAWW01000011.1"/>
</dbReference>
<proteinExistence type="predicted"/>
<gene>
    <name evidence="1" type="ORF">DB43_EP00170</name>
</gene>
<dbReference type="InterPro" id="IPR036694">
    <property type="entry name" value="Dodecin-like_sf"/>
</dbReference>
<dbReference type="EMBL" id="JSAM01000035">
    <property type="protein sequence ID" value="KIA78159.1"/>
    <property type="molecule type" value="Genomic_DNA"/>
</dbReference>
<evidence type="ECO:0008006" key="3">
    <source>
        <dbReference type="Google" id="ProtNLM"/>
    </source>
</evidence>
<dbReference type="Gene3D" id="3.30.1660.10">
    <property type="entry name" value="Flavin-binding protein dodecin"/>
    <property type="match status" value="1"/>
</dbReference>
<dbReference type="AlphaFoldDB" id="A0A0C1EPJ2"/>
<dbReference type="SUPFAM" id="SSF89807">
    <property type="entry name" value="Dodecin-like"/>
    <property type="match status" value="1"/>
</dbReference>
<dbReference type="InterPro" id="IPR009923">
    <property type="entry name" value="Dodecin"/>
</dbReference>
<dbReference type="PATRIC" id="fig|83552.4.peg.661"/>
<dbReference type="Pfam" id="PF07311">
    <property type="entry name" value="Dodecin"/>
    <property type="match status" value="1"/>
</dbReference>
<reference evidence="1 2" key="1">
    <citation type="journal article" date="2014" name="Mol. Biol. Evol.">
        <title>Massive expansion of Ubiquitination-related gene families within the Chlamydiae.</title>
        <authorList>
            <person name="Domman D."/>
            <person name="Collingro A."/>
            <person name="Lagkouvardos I."/>
            <person name="Gehre L."/>
            <person name="Weinmaier T."/>
            <person name="Rattei T."/>
            <person name="Subtil A."/>
            <person name="Horn M."/>
        </authorList>
    </citation>
    <scope>NUCLEOTIDE SEQUENCE [LARGE SCALE GENOMIC DNA]</scope>
    <source>
        <strain evidence="1 2">OEW1</strain>
    </source>
</reference>
<accession>A0A0C1EPJ2</accession>
<comment type="caution">
    <text evidence="1">The sequence shown here is derived from an EMBL/GenBank/DDBJ whole genome shotgun (WGS) entry which is preliminary data.</text>
</comment>
<evidence type="ECO:0000313" key="1">
    <source>
        <dbReference type="EMBL" id="KIA78159.1"/>
    </source>
</evidence>
<dbReference type="InterPro" id="IPR025543">
    <property type="entry name" value="Dodecin-like"/>
</dbReference>
<dbReference type="PANTHER" id="PTHR39324">
    <property type="entry name" value="CALCIUM DODECIN"/>
    <property type="match status" value="1"/>
</dbReference>